<sequence>MGLYLSYMHKAVKLPNEQPLTEKVKAVLGTDSLSKKEAAQIITVKQKFPHVCFDKQTKEDDIMLLQLQSEAELNKYVNLLPLPTHYLDVKDGTVCSVAGWGWTSIKSNKGSDHLKEVNVTTINRSKCNSRQYYNGKPLITMNMLCAGDKLGGKDACRVS</sequence>
<dbReference type="OrthoDB" id="6755574at2759"/>
<organism evidence="3 4">
    <name type="scientific">Chiloscyllium punctatum</name>
    <name type="common">Brownbanded bambooshark</name>
    <name type="synonym">Hemiscyllium punctatum</name>
    <dbReference type="NCBI Taxonomy" id="137246"/>
    <lineage>
        <taxon>Eukaryota</taxon>
        <taxon>Metazoa</taxon>
        <taxon>Chordata</taxon>
        <taxon>Craniata</taxon>
        <taxon>Vertebrata</taxon>
        <taxon>Chondrichthyes</taxon>
        <taxon>Elasmobranchii</taxon>
        <taxon>Galeomorphii</taxon>
        <taxon>Galeoidea</taxon>
        <taxon>Orectolobiformes</taxon>
        <taxon>Hemiscylliidae</taxon>
        <taxon>Chiloscyllium</taxon>
    </lineage>
</organism>
<dbReference type="GO" id="GO:0006508">
    <property type="term" value="P:proteolysis"/>
    <property type="evidence" value="ECO:0007669"/>
    <property type="project" value="InterPro"/>
</dbReference>
<dbReference type="EMBL" id="BEZZ01000135">
    <property type="protein sequence ID" value="GCC26732.1"/>
    <property type="molecule type" value="Genomic_DNA"/>
</dbReference>
<evidence type="ECO:0000313" key="4">
    <source>
        <dbReference type="Proteomes" id="UP000287033"/>
    </source>
</evidence>
<dbReference type="SUPFAM" id="SSF50494">
    <property type="entry name" value="Trypsin-like serine proteases"/>
    <property type="match status" value="1"/>
</dbReference>
<dbReference type="Proteomes" id="UP000287033">
    <property type="component" value="Unassembled WGS sequence"/>
</dbReference>
<evidence type="ECO:0000259" key="2">
    <source>
        <dbReference type="PROSITE" id="PS50240"/>
    </source>
</evidence>
<protein>
    <recommendedName>
        <fullName evidence="2">Peptidase S1 domain-containing protein</fullName>
    </recommendedName>
</protein>
<dbReference type="AlphaFoldDB" id="A0A401S8L5"/>
<dbReference type="CDD" id="cd00190">
    <property type="entry name" value="Tryp_SPc"/>
    <property type="match status" value="1"/>
</dbReference>
<name>A0A401S8L5_CHIPU</name>
<dbReference type="PROSITE" id="PS50240">
    <property type="entry name" value="TRYPSIN_DOM"/>
    <property type="match status" value="1"/>
</dbReference>
<dbReference type="OMA" id="XAEARIN"/>
<comment type="caution">
    <text evidence="3">The sequence shown here is derived from an EMBL/GenBank/DDBJ whole genome shotgun (WGS) entry which is preliminary data.</text>
</comment>
<gene>
    <name evidence="3" type="ORF">chiPu_0005150</name>
</gene>
<dbReference type="Pfam" id="PF00089">
    <property type="entry name" value="Trypsin"/>
    <property type="match status" value="1"/>
</dbReference>
<dbReference type="GO" id="GO:0004252">
    <property type="term" value="F:serine-type endopeptidase activity"/>
    <property type="evidence" value="ECO:0007669"/>
    <property type="project" value="InterPro"/>
</dbReference>
<keyword evidence="1" id="KW-1015">Disulfide bond</keyword>
<dbReference type="PANTHER" id="PTHR24271:SF52">
    <property type="entry name" value="GRANZYME K"/>
    <property type="match status" value="1"/>
</dbReference>
<feature type="domain" description="Peptidase S1" evidence="2">
    <location>
        <begin position="1"/>
        <end position="159"/>
    </location>
</feature>
<evidence type="ECO:0000256" key="1">
    <source>
        <dbReference type="ARBA" id="ARBA00023157"/>
    </source>
</evidence>
<keyword evidence="4" id="KW-1185">Reference proteome</keyword>
<dbReference type="SMART" id="SM00020">
    <property type="entry name" value="Tryp_SPc"/>
    <property type="match status" value="1"/>
</dbReference>
<dbReference type="InterPro" id="IPR001254">
    <property type="entry name" value="Trypsin_dom"/>
</dbReference>
<proteinExistence type="predicted"/>
<dbReference type="Gene3D" id="2.40.10.10">
    <property type="entry name" value="Trypsin-like serine proteases"/>
    <property type="match status" value="2"/>
</dbReference>
<dbReference type="InterPro" id="IPR009003">
    <property type="entry name" value="Peptidase_S1_PA"/>
</dbReference>
<dbReference type="InterPro" id="IPR043504">
    <property type="entry name" value="Peptidase_S1_PA_chymotrypsin"/>
</dbReference>
<accession>A0A401S8L5</accession>
<evidence type="ECO:0000313" key="3">
    <source>
        <dbReference type="EMBL" id="GCC26732.1"/>
    </source>
</evidence>
<reference evidence="3 4" key="1">
    <citation type="journal article" date="2018" name="Nat. Ecol. Evol.">
        <title>Shark genomes provide insights into elasmobranch evolution and the origin of vertebrates.</title>
        <authorList>
            <person name="Hara Y"/>
            <person name="Yamaguchi K"/>
            <person name="Onimaru K"/>
            <person name="Kadota M"/>
            <person name="Koyanagi M"/>
            <person name="Keeley SD"/>
            <person name="Tatsumi K"/>
            <person name="Tanaka K"/>
            <person name="Motone F"/>
            <person name="Kageyama Y"/>
            <person name="Nozu R"/>
            <person name="Adachi N"/>
            <person name="Nishimura O"/>
            <person name="Nakagawa R"/>
            <person name="Tanegashima C"/>
            <person name="Kiyatake I"/>
            <person name="Matsumoto R"/>
            <person name="Murakumo K"/>
            <person name="Nishida K"/>
            <person name="Terakita A"/>
            <person name="Kuratani S"/>
            <person name="Sato K"/>
            <person name="Hyodo S Kuraku.S."/>
        </authorList>
    </citation>
    <scope>NUCLEOTIDE SEQUENCE [LARGE SCALE GENOMIC DNA]</scope>
</reference>
<dbReference type="STRING" id="137246.A0A401S8L5"/>
<dbReference type="PANTHER" id="PTHR24271">
    <property type="entry name" value="KALLIKREIN-RELATED"/>
    <property type="match status" value="1"/>
</dbReference>